<organism evidence="4 5">
    <name type="scientific">Abeliophyllum distichum</name>
    <dbReference type="NCBI Taxonomy" id="126358"/>
    <lineage>
        <taxon>Eukaryota</taxon>
        <taxon>Viridiplantae</taxon>
        <taxon>Streptophyta</taxon>
        <taxon>Embryophyta</taxon>
        <taxon>Tracheophyta</taxon>
        <taxon>Spermatophyta</taxon>
        <taxon>Magnoliopsida</taxon>
        <taxon>eudicotyledons</taxon>
        <taxon>Gunneridae</taxon>
        <taxon>Pentapetalae</taxon>
        <taxon>asterids</taxon>
        <taxon>lamiids</taxon>
        <taxon>Lamiales</taxon>
        <taxon>Oleaceae</taxon>
        <taxon>Forsythieae</taxon>
        <taxon>Abeliophyllum</taxon>
    </lineage>
</organism>
<dbReference type="Pfam" id="PF13639">
    <property type="entry name" value="zf-RING_2"/>
    <property type="match status" value="1"/>
</dbReference>
<dbReference type="Gene3D" id="3.30.40.10">
    <property type="entry name" value="Zinc/RING finger domain, C3HC4 (zinc finger)"/>
    <property type="match status" value="1"/>
</dbReference>
<keyword evidence="5" id="KW-1185">Reference proteome</keyword>
<feature type="region of interest" description="Disordered" evidence="2">
    <location>
        <begin position="1"/>
        <end position="90"/>
    </location>
</feature>
<reference evidence="5" key="1">
    <citation type="submission" date="2024-07" db="EMBL/GenBank/DDBJ databases">
        <title>Two chromosome-level genome assemblies of Korean endemic species Abeliophyllum distichum and Forsythia ovata (Oleaceae).</title>
        <authorList>
            <person name="Jang H."/>
        </authorList>
    </citation>
    <scope>NUCLEOTIDE SEQUENCE [LARGE SCALE GENOMIC DNA]</scope>
</reference>
<dbReference type="PANTHER" id="PTHR47530:SF4">
    <property type="entry name" value="E3 UBIQUITIN LIGASE BIG BROTHER-RELATED"/>
    <property type="match status" value="1"/>
</dbReference>
<gene>
    <name evidence="4" type="ORF">Adt_20319</name>
</gene>
<evidence type="ECO:0000256" key="2">
    <source>
        <dbReference type="SAM" id="MobiDB-lite"/>
    </source>
</evidence>
<evidence type="ECO:0000313" key="4">
    <source>
        <dbReference type="EMBL" id="KAL2504698.1"/>
    </source>
</evidence>
<name>A0ABD1SW88_9LAMI</name>
<dbReference type="PROSITE" id="PS50089">
    <property type="entry name" value="ZF_RING_2"/>
    <property type="match status" value="1"/>
</dbReference>
<accession>A0ABD1SW88</accession>
<evidence type="ECO:0000259" key="3">
    <source>
        <dbReference type="PROSITE" id="PS50089"/>
    </source>
</evidence>
<dbReference type="SMART" id="SM00184">
    <property type="entry name" value="RING"/>
    <property type="match status" value="1"/>
</dbReference>
<dbReference type="EMBL" id="JBFOLK010000006">
    <property type="protein sequence ID" value="KAL2504698.1"/>
    <property type="molecule type" value="Genomic_DNA"/>
</dbReference>
<dbReference type="InterPro" id="IPR013083">
    <property type="entry name" value="Znf_RING/FYVE/PHD"/>
</dbReference>
<protein>
    <submittedName>
        <fullName evidence="4">RING/U-box superfamily protein</fullName>
    </submittedName>
</protein>
<dbReference type="PANTHER" id="PTHR47530">
    <property type="entry name" value="E3 UBIQUITIN LIGASE BIG BROTHER-RELATED"/>
    <property type="match status" value="1"/>
</dbReference>
<feature type="compositionally biased region" description="Acidic residues" evidence="2">
    <location>
        <begin position="74"/>
        <end position="90"/>
    </location>
</feature>
<dbReference type="Proteomes" id="UP001604336">
    <property type="component" value="Unassembled WGS sequence"/>
</dbReference>
<keyword evidence="1" id="KW-0862">Zinc</keyword>
<proteinExistence type="predicted"/>
<feature type="domain" description="RING-type" evidence="3">
    <location>
        <begin position="143"/>
        <end position="183"/>
    </location>
</feature>
<dbReference type="FunFam" id="3.30.40.10:FF:000417">
    <property type="entry name" value="E3 ubiquitin ligase BIG BROTHER-related"/>
    <property type="match status" value="1"/>
</dbReference>
<evidence type="ECO:0000256" key="1">
    <source>
        <dbReference type="PROSITE-ProRule" id="PRU00175"/>
    </source>
</evidence>
<dbReference type="InterPro" id="IPR001841">
    <property type="entry name" value="Znf_RING"/>
</dbReference>
<dbReference type="SUPFAM" id="SSF57850">
    <property type="entry name" value="RING/U-box"/>
    <property type="match status" value="1"/>
</dbReference>
<keyword evidence="1" id="KW-0479">Metal-binding</keyword>
<comment type="caution">
    <text evidence="4">The sequence shown here is derived from an EMBL/GenBank/DDBJ whole genome shotgun (WGS) entry which is preliminary data.</text>
</comment>
<dbReference type="InterPro" id="IPR043312">
    <property type="entry name" value="AtBBR-like"/>
</dbReference>
<dbReference type="GO" id="GO:0008270">
    <property type="term" value="F:zinc ion binding"/>
    <property type="evidence" value="ECO:0007669"/>
    <property type="project" value="UniProtKB-KW"/>
</dbReference>
<keyword evidence="1" id="KW-0863">Zinc-finger</keyword>
<feature type="compositionally biased region" description="Acidic residues" evidence="2">
    <location>
        <begin position="34"/>
        <end position="64"/>
    </location>
</feature>
<evidence type="ECO:0000313" key="5">
    <source>
        <dbReference type="Proteomes" id="UP001604336"/>
    </source>
</evidence>
<dbReference type="AlphaFoldDB" id="A0ABD1SW88"/>
<sequence>MEDDEHSQRKRATRSTALNHFEQERNNFAMLEMTESECDEDETSTTDDDDNDDDDDDDDDDDFFNSELQPELGFLEEEEYNSGDMEMEEDDVDPDELSYEELIALGEMVGVESKGLSEAEISRHLHPFAWKSLQNSLTNIDRCVICQVEYEGGEKLVALPCDHPYHSDCITQWLQIKKICPICGNEVSSEKNSKNVQHCK</sequence>